<dbReference type="GO" id="GO:0007018">
    <property type="term" value="P:microtubule-based movement"/>
    <property type="evidence" value="ECO:0007669"/>
    <property type="project" value="InterPro"/>
</dbReference>
<dbReference type="Proteomes" id="UP000784294">
    <property type="component" value="Unassembled WGS sequence"/>
</dbReference>
<dbReference type="AlphaFoldDB" id="A0A448X0U9"/>
<dbReference type="InterPro" id="IPR041658">
    <property type="entry name" value="AAA_lid_11"/>
</dbReference>
<dbReference type="GO" id="GO:0045505">
    <property type="term" value="F:dynein intermediate chain binding"/>
    <property type="evidence" value="ECO:0007669"/>
    <property type="project" value="InterPro"/>
</dbReference>
<name>A0A448X0U9_9PLAT</name>
<evidence type="ECO:0000313" key="3">
    <source>
        <dbReference type="Proteomes" id="UP000784294"/>
    </source>
</evidence>
<reference evidence="2" key="1">
    <citation type="submission" date="2018-11" db="EMBL/GenBank/DDBJ databases">
        <authorList>
            <consortium name="Pathogen Informatics"/>
        </authorList>
    </citation>
    <scope>NUCLEOTIDE SEQUENCE</scope>
</reference>
<keyword evidence="3" id="KW-1185">Reference proteome</keyword>
<dbReference type="Pfam" id="PF18198">
    <property type="entry name" value="AAA_lid_11"/>
    <property type="match status" value="1"/>
</dbReference>
<dbReference type="InterPro" id="IPR042219">
    <property type="entry name" value="AAA_lid_11_sf"/>
</dbReference>
<dbReference type="EMBL" id="CAAALY010071241">
    <property type="protein sequence ID" value="VEL25027.1"/>
    <property type="molecule type" value="Genomic_DNA"/>
</dbReference>
<protein>
    <recommendedName>
        <fullName evidence="1">Dynein heavy chain AAA lid domain-containing protein</fullName>
    </recommendedName>
</protein>
<dbReference type="OrthoDB" id="10251809at2759"/>
<accession>A0A448X0U9</accession>
<evidence type="ECO:0000313" key="2">
    <source>
        <dbReference type="EMBL" id="VEL25027.1"/>
    </source>
</evidence>
<dbReference type="GO" id="GO:0030286">
    <property type="term" value="C:dynein complex"/>
    <property type="evidence" value="ECO:0007669"/>
    <property type="project" value="InterPro"/>
</dbReference>
<gene>
    <name evidence="2" type="ORF">PXEA_LOCUS18467</name>
</gene>
<dbReference type="PANTHER" id="PTHR46961">
    <property type="entry name" value="DYNEIN HEAVY CHAIN 1, AXONEMAL-LIKE PROTEIN"/>
    <property type="match status" value="1"/>
</dbReference>
<dbReference type="GO" id="GO:0051959">
    <property type="term" value="F:dynein light intermediate chain binding"/>
    <property type="evidence" value="ECO:0007669"/>
    <property type="project" value="InterPro"/>
</dbReference>
<proteinExistence type="predicted"/>
<comment type="caution">
    <text evidence="2">The sequence shown here is derived from an EMBL/GenBank/DDBJ whole genome shotgun (WGS) entry which is preliminary data.</text>
</comment>
<sequence>MEASKPYLKTKNHPNFVKDPIDSVYSRTGCWCLGSCGSAQEPSRKRNLASFTQGFRVRGIDWKCVCYMISEIQYGGRITDDLDLRLMATFARTFFQERIFQLEFELAPGYLIPRMATVGQYMQFIQSLPSRDSPEAFRLHPNADIE</sequence>
<dbReference type="InterPro" id="IPR026983">
    <property type="entry name" value="DHC"/>
</dbReference>
<dbReference type="PANTHER" id="PTHR46961:SF18">
    <property type="entry name" value="DYNEIN AXONEMAL HEAVY CHAIN 5"/>
    <property type="match status" value="1"/>
</dbReference>
<evidence type="ECO:0000259" key="1">
    <source>
        <dbReference type="Pfam" id="PF18198"/>
    </source>
</evidence>
<dbReference type="Gene3D" id="1.10.8.720">
    <property type="entry name" value="Region D6 of dynein motor"/>
    <property type="match status" value="1"/>
</dbReference>
<organism evidence="2 3">
    <name type="scientific">Protopolystoma xenopodis</name>
    <dbReference type="NCBI Taxonomy" id="117903"/>
    <lineage>
        <taxon>Eukaryota</taxon>
        <taxon>Metazoa</taxon>
        <taxon>Spiralia</taxon>
        <taxon>Lophotrochozoa</taxon>
        <taxon>Platyhelminthes</taxon>
        <taxon>Monogenea</taxon>
        <taxon>Polyopisthocotylea</taxon>
        <taxon>Polystomatidea</taxon>
        <taxon>Polystomatidae</taxon>
        <taxon>Protopolystoma</taxon>
    </lineage>
</organism>
<feature type="domain" description="Dynein heavy chain AAA lid" evidence="1">
    <location>
        <begin position="59"/>
        <end position="143"/>
    </location>
</feature>